<reference evidence="1" key="1">
    <citation type="submission" date="2020-05" db="EMBL/GenBank/DDBJ databases">
        <authorList>
            <person name="Chiriac C."/>
            <person name="Salcher M."/>
            <person name="Ghai R."/>
            <person name="Kavagutti S V."/>
        </authorList>
    </citation>
    <scope>NUCLEOTIDE SEQUENCE</scope>
</reference>
<sequence>MRAELSGLAINTATEVSRHLVMVARLLDEQPELAYEHAQRVRALSQRLAVAREAMGLAAYQLGKWGEARAELRAFQRMTGSAEHLAMIADCERGLGNPEKALELAGSKAADQLDEVDRAELRMVAAGARADLGQLDAAVVTLQCPELNSRLQEPWVARLRYAYADALLAVGRESEAREWFAKSAAHDTEGWTDAADRLVELDGYLVLEEIADDNEANQGDE</sequence>
<dbReference type="InterPro" id="IPR011990">
    <property type="entry name" value="TPR-like_helical_dom_sf"/>
</dbReference>
<accession>A0A6J7IHM1</accession>
<proteinExistence type="predicted"/>
<dbReference type="EMBL" id="CAFBNF010000010">
    <property type="protein sequence ID" value="CAB4930390.1"/>
    <property type="molecule type" value="Genomic_DNA"/>
</dbReference>
<organism evidence="1">
    <name type="scientific">freshwater metagenome</name>
    <dbReference type="NCBI Taxonomy" id="449393"/>
    <lineage>
        <taxon>unclassified sequences</taxon>
        <taxon>metagenomes</taxon>
        <taxon>ecological metagenomes</taxon>
    </lineage>
</organism>
<evidence type="ECO:0000313" key="1">
    <source>
        <dbReference type="EMBL" id="CAB4930390.1"/>
    </source>
</evidence>
<gene>
    <name evidence="1" type="ORF">UFOPK3773_00205</name>
</gene>
<dbReference type="AlphaFoldDB" id="A0A6J7IHM1"/>
<name>A0A6J7IHM1_9ZZZZ</name>
<dbReference type="SUPFAM" id="SSF48452">
    <property type="entry name" value="TPR-like"/>
    <property type="match status" value="1"/>
</dbReference>
<protein>
    <submittedName>
        <fullName evidence="1">Unannotated protein</fullName>
    </submittedName>
</protein>
<dbReference type="Gene3D" id="1.25.40.10">
    <property type="entry name" value="Tetratricopeptide repeat domain"/>
    <property type="match status" value="1"/>
</dbReference>